<evidence type="ECO:0000313" key="3">
    <source>
        <dbReference type="Proteomes" id="UP000639859"/>
    </source>
</evidence>
<sequence length="108" mass="11729">MPEAIETQLKKGVLALCVLALLSKADSYAYEIASQLAHDIDMGEGTIYPLMRRLQSDGLVETYLVESTSGPPRKYYRLTTAGRDSFAAQKAEWAAFTKAVDDILGAAA</sequence>
<evidence type="ECO:0000313" key="2">
    <source>
        <dbReference type="EMBL" id="MBI1684818.1"/>
    </source>
</evidence>
<dbReference type="SUPFAM" id="SSF46785">
    <property type="entry name" value="Winged helix' DNA-binding domain"/>
    <property type="match status" value="1"/>
</dbReference>
<dbReference type="InterPro" id="IPR005149">
    <property type="entry name" value="Tscrpt_reg_PadR_N"/>
</dbReference>
<dbReference type="Pfam" id="PF03551">
    <property type="entry name" value="PadR"/>
    <property type="match status" value="1"/>
</dbReference>
<dbReference type="Proteomes" id="UP000639859">
    <property type="component" value="Unassembled WGS sequence"/>
</dbReference>
<evidence type="ECO:0000259" key="1">
    <source>
        <dbReference type="Pfam" id="PF03551"/>
    </source>
</evidence>
<name>A0ABS0SYW5_9CAUL</name>
<dbReference type="RefSeq" id="WP_110121359.1">
    <property type="nucleotide sequence ID" value="NZ_JADWOX010000009.1"/>
</dbReference>
<dbReference type="InterPro" id="IPR052509">
    <property type="entry name" value="Metal_resp_DNA-bind_regulator"/>
</dbReference>
<protein>
    <submittedName>
        <fullName evidence="2">PadR family transcriptional regulator</fullName>
    </submittedName>
</protein>
<dbReference type="PANTHER" id="PTHR33169:SF24">
    <property type="entry name" value="TRANSCRIPTIONAL REGULATOR, PADR FAMILY"/>
    <property type="match status" value="1"/>
</dbReference>
<dbReference type="PANTHER" id="PTHR33169">
    <property type="entry name" value="PADR-FAMILY TRANSCRIPTIONAL REGULATOR"/>
    <property type="match status" value="1"/>
</dbReference>
<dbReference type="EMBL" id="JADWOX010000009">
    <property type="protein sequence ID" value="MBI1684818.1"/>
    <property type="molecule type" value="Genomic_DNA"/>
</dbReference>
<dbReference type="InterPro" id="IPR036390">
    <property type="entry name" value="WH_DNA-bd_sf"/>
</dbReference>
<dbReference type="InterPro" id="IPR036388">
    <property type="entry name" value="WH-like_DNA-bd_sf"/>
</dbReference>
<accession>A0ABS0SYW5</accession>
<keyword evidence="3" id="KW-1185">Reference proteome</keyword>
<dbReference type="Gene3D" id="1.10.10.10">
    <property type="entry name" value="Winged helix-like DNA-binding domain superfamily/Winged helix DNA-binding domain"/>
    <property type="match status" value="1"/>
</dbReference>
<gene>
    <name evidence="2" type="ORF">I4Q42_14180</name>
</gene>
<comment type="caution">
    <text evidence="2">The sequence shown here is derived from an EMBL/GenBank/DDBJ whole genome shotgun (WGS) entry which is preliminary data.</text>
</comment>
<organism evidence="2 3">
    <name type="scientific">Caulobacter hibisci</name>
    <dbReference type="NCBI Taxonomy" id="2035993"/>
    <lineage>
        <taxon>Bacteria</taxon>
        <taxon>Pseudomonadati</taxon>
        <taxon>Pseudomonadota</taxon>
        <taxon>Alphaproteobacteria</taxon>
        <taxon>Caulobacterales</taxon>
        <taxon>Caulobacteraceae</taxon>
        <taxon>Caulobacter</taxon>
    </lineage>
</organism>
<proteinExistence type="predicted"/>
<reference evidence="2 3" key="1">
    <citation type="submission" date="2020-11" db="EMBL/GenBank/DDBJ databases">
        <title>genome sequence of strain KACC 18849.</title>
        <authorList>
            <person name="Gao J."/>
            <person name="Zhang X."/>
        </authorList>
    </citation>
    <scope>NUCLEOTIDE SEQUENCE [LARGE SCALE GENOMIC DNA]</scope>
    <source>
        <strain evidence="2 3">KACC 18849</strain>
    </source>
</reference>
<feature type="domain" description="Transcription regulator PadR N-terminal" evidence="1">
    <location>
        <begin position="18"/>
        <end position="87"/>
    </location>
</feature>